<dbReference type="EMBL" id="JAGKQH010000018">
    <property type="protein sequence ID" value="KAG6573678.1"/>
    <property type="molecule type" value="Genomic_DNA"/>
</dbReference>
<feature type="domain" description="Tryptophan synthase beta chain-like PALP" evidence="3">
    <location>
        <begin position="68"/>
        <end position="381"/>
    </location>
</feature>
<keyword evidence="5" id="KW-1185">Reference proteome</keyword>
<dbReference type="InterPro" id="IPR027278">
    <property type="entry name" value="ACCD_DCysDesulf"/>
</dbReference>
<accession>A0AAV6M1U9</accession>
<evidence type="ECO:0000259" key="3">
    <source>
        <dbReference type="Pfam" id="PF00291"/>
    </source>
</evidence>
<comment type="cofactor">
    <cofactor evidence="1">
        <name>pyridoxal 5'-phosphate</name>
        <dbReference type="ChEBI" id="CHEBI:597326"/>
    </cofactor>
</comment>
<dbReference type="Pfam" id="PF00291">
    <property type="entry name" value="PALP"/>
    <property type="match status" value="1"/>
</dbReference>
<dbReference type="PANTHER" id="PTHR43780:SF7">
    <property type="entry name" value="D-CYSTEINE DESULFHYDRASE 2, MITOCHONDRIAL"/>
    <property type="match status" value="1"/>
</dbReference>
<dbReference type="GO" id="GO:0019148">
    <property type="term" value="F:D-cysteine desulfhydrase activity"/>
    <property type="evidence" value="ECO:0007669"/>
    <property type="project" value="TreeGrafter"/>
</dbReference>
<dbReference type="Proteomes" id="UP000685013">
    <property type="component" value="Chromosome 18"/>
</dbReference>
<evidence type="ECO:0000256" key="2">
    <source>
        <dbReference type="ARBA" id="ARBA00022898"/>
    </source>
</evidence>
<protein>
    <submittedName>
        <fullName evidence="4">D-cysteine desulfhydrase 2, mitochondrial</fullName>
    </submittedName>
</protein>
<sequence length="403" mass="44420">MDNEYSSRKLTNSSQVVQFGGEDFVVRLLDREWALANPDSKINKVILSTEDTNLKDSPANHSCLAVDTNICTYNDLARANASEQSFYVVRDDLLHPLINGNKARKLDGFLPLIEDNLVTDVVTCGGCQSAHAAATAVLCAERGLRSHLLLRGEQPELLTGYNLMSTIYGNVTYVPRSIYANREKMFKTQAELVAGSSGSILWARKHERKVIVINEGAGDSIALLGLIRLVNYLSQDHLFGKQRAIKFVVDAGTGTTAIGLGLGALCLGLPWEVTAVMLADRIDGYKRQEKRLISEFKKHFGYPVGLGEDEVNGGIVNWVERFRPRKFGNVLDGEVEICKQIAQETGILVDPIYTLAAWEMATFLSQKGAKVKADVVMLHTGGTLGMFGIAQRYKSYFNNLKNV</sequence>
<dbReference type="InterPro" id="IPR001926">
    <property type="entry name" value="TrpB-like_PALP"/>
</dbReference>
<organism evidence="4 5">
    <name type="scientific">Cucurbita argyrosperma subsp. sororia</name>
    <dbReference type="NCBI Taxonomy" id="37648"/>
    <lineage>
        <taxon>Eukaryota</taxon>
        <taxon>Viridiplantae</taxon>
        <taxon>Streptophyta</taxon>
        <taxon>Embryophyta</taxon>
        <taxon>Tracheophyta</taxon>
        <taxon>Spermatophyta</taxon>
        <taxon>Magnoliopsida</taxon>
        <taxon>eudicotyledons</taxon>
        <taxon>Gunneridae</taxon>
        <taxon>Pentapetalae</taxon>
        <taxon>rosids</taxon>
        <taxon>fabids</taxon>
        <taxon>Cucurbitales</taxon>
        <taxon>Cucurbitaceae</taxon>
        <taxon>Cucurbiteae</taxon>
        <taxon>Cucurbita</taxon>
    </lineage>
</organism>
<dbReference type="AlphaFoldDB" id="A0AAV6M1U9"/>
<name>A0AAV6M1U9_9ROSI</name>
<dbReference type="PIRSF" id="PIRSF006278">
    <property type="entry name" value="ACCD_DCysDesulf"/>
    <property type="match status" value="1"/>
</dbReference>
<dbReference type="FunFam" id="3.40.50.1100:FF:000081">
    <property type="entry name" value="D-cysteine desulfhydrase 2 mitochondrial"/>
    <property type="match status" value="1"/>
</dbReference>
<keyword evidence="2" id="KW-0663">Pyridoxal phosphate</keyword>
<reference evidence="4 5" key="1">
    <citation type="journal article" date="2021" name="Hortic Res">
        <title>The domestication of Cucurbita argyrosperma as revealed by the genome of its wild relative.</title>
        <authorList>
            <person name="Barrera-Redondo J."/>
            <person name="Sanchez-de la Vega G."/>
            <person name="Aguirre-Liguori J.A."/>
            <person name="Castellanos-Morales G."/>
            <person name="Gutierrez-Guerrero Y.T."/>
            <person name="Aguirre-Dugua X."/>
            <person name="Aguirre-Planter E."/>
            <person name="Tenaillon M.I."/>
            <person name="Lira-Saade R."/>
            <person name="Eguiarte L.E."/>
        </authorList>
    </citation>
    <scope>NUCLEOTIDE SEQUENCE [LARGE SCALE GENOMIC DNA]</scope>
    <source>
        <strain evidence="4">JBR-2021</strain>
    </source>
</reference>
<feature type="non-terminal residue" evidence="4">
    <location>
        <position position="1"/>
    </location>
</feature>
<proteinExistence type="predicted"/>
<comment type="caution">
    <text evidence="4">The sequence shown here is derived from an EMBL/GenBank/DDBJ whole genome shotgun (WGS) entry which is preliminary data.</text>
</comment>
<gene>
    <name evidence="4" type="ORF">SDJN03_27565</name>
</gene>
<evidence type="ECO:0000313" key="4">
    <source>
        <dbReference type="EMBL" id="KAG6573678.1"/>
    </source>
</evidence>
<evidence type="ECO:0000313" key="5">
    <source>
        <dbReference type="Proteomes" id="UP000685013"/>
    </source>
</evidence>
<dbReference type="PANTHER" id="PTHR43780">
    <property type="entry name" value="1-AMINOCYCLOPROPANE-1-CARBOXYLATE DEAMINASE-RELATED"/>
    <property type="match status" value="1"/>
</dbReference>
<evidence type="ECO:0000256" key="1">
    <source>
        <dbReference type="ARBA" id="ARBA00001933"/>
    </source>
</evidence>